<dbReference type="Proteomes" id="UP001473424">
    <property type="component" value="Chromosome"/>
</dbReference>
<dbReference type="EMBL" id="AP028955">
    <property type="protein sequence ID" value="BET39137.1"/>
    <property type="molecule type" value="Genomic_DNA"/>
</dbReference>
<evidence type="ECO:0000313" key="2">
    <source>
        <dbReference type="Proteomes" id="UP001473424"/>
    </source>
</evidence>
<gene>
    <name evidence="1" type="ORF">SAP269_17260</name>
</gene>
<proteinExistence type="predicted"/>
<protein>
    <submittedName>
        <fullName evidence="1">Uncharacterized protein</fullName>
    </submittedName>
</protein>
<reference evidence="2" key="1">
    <citation type="journal article" date="2024" name="FEMS Microbiol. Lett.">
        <title>Genomic insights into Spiroplasma endosymbionts that induce male-killing and protective phenotypes in the pea aphid.</title>
        <authorList>
            <person name="Arai H."/>
            <person name="Legeai F."/>
            <person name="Kageyama D."/>
            <person name="Sugio A."/>
            <person name="Simon J.C."/>
        </authorList>
    </citation>
    <scope>NUCLEOTIDE SEQUENCE [LARGE SCALE GENOMIC DNA]</scope>
    <source>
        <strain evidence="2">sAp269</strain>
    </source>
</reference>
<accession>A0ABM8JPR5</accession>
<name>A0ABM8JPR5_9MOLU</name>
<keyword evidence="2" id="KW-1185">Reference proteome</keyword>
<sequence>MKHGKIISLSIEDLNNKIYSTTNNNVYELDSSFSQVKNKYELNASVYSSLIVDKKLFAGTITNVWELDIE</sequence>
<organism evidence="1 2">
    <name type="scientific">Spiroplasma ixodetis</name>
    <dbReference type="NCBI Taxonomy" id="2141"/>
    <lineage>
        <taxon>Bacteria</taxon>
        <taxon>Bacillati</taxon>
        <taxon>Mycoplasmatota</taxon>
        <taxon>Mollicutes</taxon>
        <taxon>Entomoplasmatales</taxon>
        <taxon>Spiroplasmataceae</taxon>
        <taxon>Spiroplasma</taxon>
    </lineage>
</organism>
<dbReference type="RefSeq" id="WP_353305997.1">
    <property type="nucleotide sequence ID" value="NZ_AP028955.1"/>
</dbReference>
<evidence type="ECO:0000313" key="1">
    <source>
        <dbReference type="EMBL" id="BET39137.1"/>
    </source>
</evidence>